<comment type="catalytic activity">
    <reaction evidence="6">
        <text>an N-acetyl-alpha-D-glucosaminyl-diphospho-di-trans,poly-cis-dolichol + UDP-N-acetyl-alpha-D-glucosamine = an N,N'-diacetylchitobiosyl-diphospho-di-trans,poly-cis-dolichol + UDP + H(+)</text>
        <dbReference type="Rhea" id="RHEA:23380"/>
        <dbReference type="Rhea" id="RHEA-COMP:19507"/>
        <dbReference type="Rhea" id="RHEA-COMP:19510"/>
        <dbReference type="ChEBI" id="CHEBI:15378"/>
        <dbReference type="ChEBI" id="CHEBI:57269"/>
        <dbReference type="ChEBI" id="CHEBI:57705"/>
        <dbReference type="ChEBI" id="CHEBI:58223"/>
        <dbReference type="ChEBI" id="CHEBI:58427"/>
        <dbReference type="EC" id="2.4.1.141"/>
    </reaction>
</comment>
<protein>
    <recommendedName>
        <fullName evidence="3 7">UDP-N-acetylglucosamine transferase subunit ALG13</fullName>
        <ecNumber evidence="2 7">2.4.1.141</ecNumber>
    </recommendedName>
    <alternativeName>
        <fullName evidence="5 7">Asparagine-linked glycosylation protein 13</fullName>
    </alternativeName>
</protein>
<keyword evidence="7" id="KW-0328">Glycosyltransferase</keyword>
<dbReference type="EC" id="2.4.1.141" evidence="2 7"/>
<keyword evidence="10" id="KW-1185">Reference proteome</keyword>
<evidence type="ECO:0000313" key="9">
    <source>
        <dbReference type="EMBL" id="KAF2488524.1"/>
    </source>
</evidence>
<feature type="domain" description="Glycosyl transferase family 28 C-terminal" evidence="8">
    <location>
        <begin position="13"/>
        <end position="163"/>
    </location>
</feature>
<reference evidence="9" key="1">
    <citation type="journal article" date="2020" name="Stud. Mycol.">
        <title>101 Dothideomycetes genomes: a test case for predicting lifestyles and emergence of pathogens.</title>
        <authorList>
            <person name="Haridas S."/>
            <person name="Albert R."/>
            <person name="Binder M."/>
            <person name="Bloem J."/>
            <person name="Labutti K."/>
            <person name="Salamov A."/>
            <person name="Andreopoulos B."/>
            <person name="Baker S."/>
            <person name="Barry K."/>
            <person name="Bills G."/>
            <person name="Bluhm B."/>
            <person name="Cannon C."/>
            <person name="Castanera R."/>
            <person name="Culley D."/>
            <person name="Daum C."/>
            <person name="Ezra D."/>
            <person name="Gonzalez J."/>
            <person name="Henrissat B."/>
            <person name="Kuo A."/>
            <person name="Liang C."/>
            <person name="Lipzen A."/>
            <person name="Lutzoni F."/>
            <person name="Magnuson J."/>
            <person name="Mondo S."/>
            <person name="Nolan M."/>
            <person name="Ohm R."/>
            <person name="Pangilinan J."/>
            <person name="Park H.-J."/>
            <person name="Ramirez L."/>
            <person name="Alfaro M."/>
            <person name="Sun H."/>
            <person name="Tritt A."/>
            <person name="Yoshinaga Y."/>
            <person name="Zwiers L.-H."/>
            <person name="Turgeon B."/>
            <person name="Goodwin S."/>
            <person name="Spatafora J."/>
            <person name="Crous P."/>
            <person name="Grigoriev I."/>
        </authorList>
    </citation>
    <scope>NUCLEOTIDE SEQUENCE</scope>
    <source>
        <strain evidence="9">CBS 269.34</strain>
    </source>
</reference>
<accession>A0A6A6Q940</accession>
<dbReference type="PANTHER" id="PTHR47043">
    <property type="entry name" value="UDP-N-ACETYLGLUCOSAMINE TRANSFERASE SUBUNIT ALG13"/>
    <property type="match status" value="1"/>
</dbReference>
<dbReference type="GO" id="GO:0004577">
    <property type="term" value="F:N-acetylglucosaminyldiphosphodolichol N-acetylglucosaminyltransferase activity"/>
    <property type="evidence" value="ECO:0007669"/>
    <property type="project" value="UniProtKB-EC"/>
</dbReference>
<dbReference type="Pfam" id="PF04101">
    <property type="entry name" value="Glyco_tran_28_C"/>
    <property type="match status" value="1"/>
</dbReference>
<dbReference type="GO" id="GO:0043541">
    <property type="term" value="C:UDP-N-acetylglucosamine transferase complex"/>
    <property type="evidence" value="ECO:0007669"/>
    <property type="project" value="TreeGrafter"/>
</dbReference>
<comment type="similarity">
    <text evidence="7">Belongs to the glycosyltransferase 28 family.</text>
</comment>
<proteinExistence type="inferred from homology"/>
<evidence type="ECO:0000256" key="7">
    <source>
        <dbReference type="RuleBase" id="RU362128"/>
    </source>
</evidence>
<gene>
    <name evidence="7" type="primary">ALG13</name>
    <name evidence="9" type="ORF">BU16DRAFT_553934</name>
</gene>
<comment type="subunit">
    <text evidence="1 7">Heterodimer with ALG14 to form a functional enzyme.</text>
</comment>
<keyword evidence="7 9" id="KW-0808">Transferase</keyword>
<comment type="function">
    <text evidence="4 7">Involved in protein N-glycosylation. Essential for the second step of the dolichol-linked oligosaccharide pathway.</text>
</comment>
<sequence length="200" mass="21556">MPPKGKQASSKLCFVTVGATASFNSLISATLHPQFLDALSKAGYTNLLLQYGKEGKPVFDKLASKLDGPSGHGIAIDGFDFNRDGLDQELKAAKGLPENAEGVVISHAGSGTILAVLRIDVPLIVVPNEELLDNHQEELAKVLEEQGYVIYGRLEDLPATIAKSEELRIRHKSWPPVNSGVHRQARGLAGVMDEEMGFLD</sequence>
<organism evidence="9 10">
    <name type="scientific">Lophium mytilinum</name>
    <dbReference type="NCBI Taxonomy" id="390894"/>
    <lineage>
        <taxon>Eukaryota</taxon>
        <taxon>Fungi</taxon>
        <taxon>Dikarya</taxon>
        <taxon>Ascomycota</taxon>
        <taxon>Pezizomycotina</taxon>
        <taxon>Dothideomycetes</taxon>
        <taxon>Pleosporomycetidae</taxon>
        <taxon>Mytilinidiales</taxon>
        <taxon>Mytilinidiaceae</taxon>
        <taxon>Lophium</taxon>
    </lineage>
</organism>
<evidence type="ECO:0000256" key="6">
    <source>
        <dbReference type="ARBA" id="ARBA00048184"/>
    </source>
</evidence>
<evidence type="ECO:0000313" key="10">
    <source>
        <dbReference type="Proteomes" id="UP000799750"/>
    </source>
</evidence>
<dbReference type="Proteomes" id="UP000799750">
    <property type="component" value="Unassembled WGS sequence"/>
</dbReference>
<evidence type="ECO:0000256" key="2">
    <source>
        <dbReference type="ARBA" id="ARBA00012614"/>
    </source>
</evidence>
<evidence type="ECO:0000256" key="4">
    <source>
        <dbReference type="ARBA" id="ARBA00024804"/>
    </source>
</evidence>
<evidence type="ECO:0000256" key="3">
    <source>
        <dbReference type="ARBA" id="ARBA00017468"/>
    </source>
</evidence>
<dbReference type="InterPro" id="IPR052474">
    <property type="entry name" value="UDP-GlcNAc_transferase"/>
</dbReference>
<dbReference type="GO" id="GO:0006488">
    <property type="term" value="P:dolichol-linked oligosaccharide biosynthetic process"/>
    <property type="evidence" value="ECO:0007669"/>
    <property type="project" value="TreeGrafter"/>
</dbReference>
<evidence type="ECO:0000256" key="1">
    <source>
        <dbReference type="ARBA" id="ARBA00011198"/>
    </source>
</evidence>
<dbReference type="OrthoDB" id="20273at2759"/>
<name>A0A6A6Q940_9PEZI</name>
<dbReference type="PANTHER" id="PTHR47043:SF1">
    <property type="entry name" value="UDP-N-ACETYLGLUCOSAMINE TRANSFERASE SUBUNIT ALG13"/>
    <property type="match status" value="1"/>
</dbReference>
<dbReference type="InterPro" id="IPR007235">
    <property type="entry name" value="Glyco_trans_28_C"/>
</dbReference>
<evidence type="ECO:0000256" key="5">
    <source>
        <dbReference type="ARBA" id="ARBA00032061"/>
    </source>
</evidence>
<keyword evidence="7" id="KW-0256">Endoplasmic reticulum</keyword>
<dbReference type="SUPFAM" id="SSF53756">
    <property type="entry name" value="UDP-Glycosyltransferase/glycogen phosphorylase"/>
    <property type="match status" value="1"/>
</dbReference>
<evidence type="ECO:0000259" key="8">
    <source>
        <dbReference type="Pfam" id="PF04101"/>
    </source>
</evidence>
<dbReference type="Gene3D" id="3.40.50.2000">
    <property type="entry name" value="Glycogen Phosphorylase B"/>
    <property type="match status" value="1"/>
</dbReference>
<dbReference type="EMBL" id="MU004203">
    <property type="protein sequence ID" value="KAF2488524.1"/>
    <property type="molecule type" value="Genomic_DNA"/>
</dbReference>
<dbReference type="AlphaFoldDB" id="A0A6A6Q940"/>
<comment type="subcellular location">
    <subcellularLocation>
        <location evidence="7">Endoplasmic reticulum</location>
    </subcellularLocation>
</comment>